<feature type="domain" description="YDG" evidence="4">
    <location>
        <begin position="847"/>
        <end position="923"/>
    </location>
</feature>
<sequence length="2209" mass="220075">MRRSAEKAALFALLMVFTTLAVVFALGMFPAQAQAQEQPVVVGAFTLSTTDEGGLVEDTDYTYKDGTLTITTEKPVTVGMSDAAKETIEYTDDKGKSQSVFNGTTTDTIVVAADADKTANVTFDNVAIDRSAIEGSAAVRVSSGSLNLTLKNVNVLKSGLYCAGLQSEGRLLSISGEEDGFLSATGGRLAAGVGGGSTDAPVSVVISGGTVVATGGVYGGAGVGGGYGARAQVDVEISGGVVIATGGENGAGVGGGYGSRDSVGVEISGGTVVATGGGYAAGIGGGSWSNDSIDVRISGGWTTAKAGGYATAIGDGSSCKVHATITITGGLFADTSGVPASMTKVYGVAPADGYVVKANDDAATAGAYPVKVVSRTGDFHVSGGKYGTDYTYSDAGHVLTIKTAAALTVSMSSQADDQVSYKNPTDEANPDAELTIPNGTKQDRIVVNMDDASAIANVTFDGVAIDRRDDYSGGDSAAAVRAQSGSLDLTLKGDSVLKSGTNCAGLQTEGRSLSISGDGFLSVTGGSGAAGVGGGNHTSAAVSVVISGGTVVATGGGYAAGVGGGWQASAAVSVVISGGTVVAKGDSYAAGIGGGDHTSDSGSVDVVVSGGTVVARGDHAGAGIGGGFCASGSVDVVVSGGTVTSTGGWGAAGVGGGYYARGSVSVEIPGGQITAQAGSADAAAIGDGADRQSGVPDAEVSITGGVFADRTSDDPSSATMVYRQVPADGYLVYANDDEDSSSAYPLAVGRDPVLTFGSVESKVYDGSAVSVSASVLQDAAADGVVVSLRYRSADAGAGESAWTGEAPSYAGSYVVEASVKSAEYKDGPKGARWAASVVTEKFTIDCKPLSYRDVSVSGKVYDGTVDASGSATLDDGVVASDEGKVSLVVSAAFGDASAGEGKPVTVSLALAGGRSSNYTLGSNATYQSEASISRRPVAVVGGSDSLVYTGGVLSVGSYTVSEPDAGTGLLDGHVLSVSYEASGTAVGEHEGKFGEPSVTAGGEDVTSNYAVELKSGKVTVVQSSGTVTADSYKGDDKQASFTYGDTITVRATVTATGNKPGAVVFAAPRGLSDGSGFGLSGLSDGSGSSSLSDGSGSSAPGTAALYLGDKELPGDVEVTDNQDGSYSVVLSYDTSGKVISVGKGQSLTVRFSGNANVADCEKAVTVDLKAKPVDVAVSGDASKTYDGSADVSEGHSLKVDVVSGVLAADEAKVSATAKYAFESTNAGSKTVTVSDIRLSGDSSGWYALPSKLPSSYEVTGISPAKLVVTAKDVEVSYGSDAVYSATASGWLTEQEGADLSGALFDALSYMSDYKKGSPVTEQGYVVTPKWASGNAPKELSNYAVEFVSGKVTVVRSAGVVEDGDIDVYDGSEQSSSFAYGDTVIVRAKLRPADETSGSSLPSRMSALLSRMSGLVGLSDDPAPGTAALYYGGTKLTDDKNPKDNGDGTYLVELPYDTARRLVPTGVQTLTVRFSQDGNLSDVKASVSITLEKLTLTAKVSGDASKSYDGTTAVPAEHTLGISLSGVLEGDDVSASAAEFAFQSATAGVRTVKASGVALSGKDAGWYALESTELTGTVESGIGAAELTESMLTVDSNGLGYTGAELKPAVTGVGADGKALVEGVDFTVSYKNNTNAGEKTAVARVTGMGNYTGEVELRFSIAKAQGVLTLTPDAGQSATYGDAGFTLTAKSNSGGVVSFSSSDTGVAAVDADGNVSIVGAGSATITASLAATQNYTGASASVSVTVAKSGDAFTLDQVAFSKMYGDGEFTLAPFASIGAGAISYASSNEAVATVDETGRVSVTGAGEAVLTVSSEASTNFEAKSVEVALSVLPRPVSVLWDAVTSFAYDGTAHVPAASVSNLVEGDDCVLTVTGAQTEVGSYTATVTGASNANYTVEGVANLSQGFSITPASISYTVEDRTVKAGATLADLGVAASGVGVTLPDGTVEAVPGTLAWYADAEHTIPLDTTHALRSMDGAPISLWWTFTPSADVSNYTGETSGVVTVSVESVSTDAGVVVNPDGSASLPDDKGVVAPGGDEPVVVNPDGSITLPEGGTFTPKPDIAGGESGVEVVVPAGGIIRPDGTVVDKDGGTVWTPAIEEPENPENPDNPGDNPEDPGDDSGDSDEKPDGDPDNPDNSGGGDNAGSDGDQNDGSDDKKDDGSDGKKNGGSDDKKSEELSESGIGLAAPLMAVGVLMVLGLAGAVLRRRV</sequence>
<keyword evidence="3" id="KW-0732">Signal</keyword>
<protein>
    <recommendedName>
        <fullName evidence="4">YDG domain-containing protein</fullName>
    </recommendedName>
</protein>
<dbReference type="RefSeq" id="WP_193042834.1">
    <property type="nucleotide sequence ID" value="NZ_CP062938.1"/>
</dbReference>
<dbReference type="SUPFAM" id="SSF49373">
    <property type="entry name" value="Invasin/intimin cell-adhesion fragments"/>
    <property type="match status" value="2"/>
</dbReference>
<keyword evidence="6" id="KW-1185">Reference proteome</keyword>
<evidence type="ECO:0000256" key="3">
    <source>
        <dbReference type="SAM" id="SignalP"/>
    </source>
</evidence>
<dbReference type="InterPro" id="IPR008964">
    <property type="entry name" value="Invasin/intimin_cell_adhesion"/>
</dbReference>
<feature type="chain" id="PRO_5032543322" description="YDG domain-containing protein" evidence="3">
    <location>
        <begin position="36"/>
        <end position="2209"/>
    </location>
</feature>
<feature type="region of interest" description="Disordered" evidence="1">
    <location>
        <begin position="2079"/>
        <end position="2180"/>
    </location>
</feature>
<feature type="compositionally biased region" description="Basic and acidic residues" evidence="1">
    <location>
        <begin position="2154"/>
        <end position="2177"/>
    </location>
</feature>
<evidence type="ECO:0000313" key="6">
    <source>
        <dbReference type="Proteomes" id="UP000593943"/>
    </source>
</evidence>
<keyword evidence="2" id="KW-1133">Transmembrane helix</keyword>
<reference evidence="5 6" key="1">
    <citation type="submission" date="2020-10" db="EMBL/GenBank/DDBJ databases">
        <title>Genome sequencing of Bifidobacterium eulemuris_DSMZ_100216.</title>
        <authorList>
            <person name="Kim J."/>
        </authorList>
    </citation>
    <scope>NUCLEOTIDE SEQUENCE [LARGE SCALE GENOMIC DNA]</scope>
    <source>
        <strain evidence="5 6">DSM 100216</strain>
    </source>
</reference>
<feature type="domain" description="YDG" evidence="4">
    <location>
        <begin position="1493"/>
        <end position="1571"/>
    </location>
</feature>
<keyword evidence="2" id="KW-0472">Membrane</keyword>
<gene>
    <name evidence="5" type="ORF">BE0216_05145</name>
</gene>
<dbReference type="Pfam" id="PF18657">
    <property type="entry name" value="YDG"/>
    <property type="match status" value="3"/>
</dbReference>
<organism evidence="5 6">
    <name type="scientific">Bifidobacterium eulemuris</name>
    <dbReference type="NCBI Taxonomy" id="1765219"/>
    <lineage>
        <taxon>Bacteria</taxon>
        <taxon>Bacillati</taxon>
        <taxon>Actinomycetota</taxon>
        <taxon>Actinomycetes</taxon>
        <taxon>Bifidobacteriales</taxon>
        <taxon>Bifidobacteriaceae</taxon>
        <taxon>Bifidobacterium</taxon>
    </lineage>
</organism>
<feature type="transmembrane region" description="Helical" evidence="2">
    <location>
        <begin position="2183"/>
        <end position="2205"/>
    </location>
</feature>
<feature type="domain" description="YDG" evidence="4">
    <location>
        <begin position="1170"/>
        <end position="1249"/>
    </location>
</feature>
<name>A0A7L9SNK0_9BIFI</name>
<feature type="compositionally biased region" description="Acidic residues" evidence="1">
    <location>
        <begin position="2113"/>
        <end position="2123"/>
    </location>
</feature>
<evidence type="ECO:0000313" key="5">
    <source>
        <dbReference type="EMBL" id="QOL31918.1"/>
    </source>
</evidence>
<evidence type="ECO:0000259" key="4">
    <source>
        <dbReference type="Pfam" id="PF18657"/>
    </source>
</evidence>
<dbReference type="EMBL" id="CP062938">
    <property type="protein sequence ID" value="QOL31918.1"/>
    <property type="molecule type" value="Genomic_DNA"/>
</dbReference>
<evidence type="ECO:0000256" key="2">
    <source>
        <dbReference type="SAM" id="Phobius"/>
    </source>
</evidence>
<evidence type="ECO:0000256" key="1">
    <source>
        <dbReference type="SAM" id="MobiDB-lite"/>
    </source>
</evidence>
<proteinExistence type="predicted"/>
<dbReference type="Gene3D" id="2.60.40.1080">
    <property type="match status" value="2"/>
</dbReference>
<dbReference type="Proteomes" id="UP000593943">
    <property type="component" value="Chromosome"/>
</dbReference>
<dbReference type="InterPro" id="IPR041248">
    <property type="entry name" value="YDG"/>
</dbReference>
<feature type="signal peptide" evidence="3">
    <location>
        <begin position="1"/>
        <end position="35"/>
    </location>
</feature>
<dbReference type="Pfam" id="PF18889">
    <property type="entry name" value="Beta_helix_3"/>
    <property type="match status" value="6"/>
</dbReference>
<dbReference type="KEGG" id="beu:BE0216_05145"/>
<accession>A0A7L9SNK0</accession>
<keyword evidence="2" id="KW-0812">Transmembrane</keyword>